<dbReference type="PANTHER" id="PTHR12682">
    <property type="entry name" value="ARCHEASE"/>
    <property type="match status" value="1"/>
</dbReference>
<dbReference type="GO" id="GO:0046872">
    <property type="term" value="F:metal ion binding"/>
    <property type="evidence" value="ECO:0007669"/>
    <property type="project" value="UniProtKB-KW"/>
</dbReference>
<accession>A0A4P2VAI2</accession>
<evidence type="ECO:0000256" key="3">
    <source>
        <dbReference type="ARBA" id="ARBA00022723"/>
    </source>
</evidence>
<dbReference type="Gene3D" id="3.55.10.10">
    <property type="entry name" value="Archease domain"/>
    <property type="match status" value="1"/>
</dbReference>
<dbReference type="AlphaFoldDB" id="A0A4P2VAI2"/>
<protein>
    <submittedName>
        <fullName evidence="6">Archease</fullName>
    </submittedName>
</protein>
<keyword evidence="7" id="KW-1185">Reference proteome</keyword>
<name>A0A4P2VAI2_9ARCH</name>
<feature type="domain" description="Archease" evidence="5">
    <location>
        <begin position="4"/>
        <end position="139"/>
    </location>
</feature>
<proteinExistence type="inferred from homology"/>
<dbReference type="RefSeq" id="WP_174447830.1">
    <property type="nucleotide sequence ID" value="NZ_AP018732.1"/>
</dbReference>
<sequence length="139" mass="16273">MRWYRELPHMSDALMEAYGRTMPEVFANAARAMMSIMLDVRRVRGALEERCEVQGDDVENLLYNWLECVLNKLQVDGNAFTRFHIDMDDRGTRLSAIMKGERYDPSRHGMGREVKAVTYHMMSVGRRDGLYYARFLLDL</sequence>
<dbReference type="PANTHER" id="PTHR12682:SF11">
    <property type="entry name" value="PROTEIN ARCHEASE"/>
    <property type="match status" value="1"/>
</dbReference>
<dbReference type="GeneID" id="55583890"/>
<evidence type="ECO:0000313" key="6">
    <source>
        <dbReference type="EMBL" id="BBE41484.1"/>
    </source>
</evidence>
<gene>
    <name evidence="6" type="ORF">NAS2_0071</name>
</gene>
<evidence type="ECO:0000259" key="5">
    <source>
        <dbReference type="Pfam" id="PF01951"/>
    </source>
</evidence>
<evidence type="ECO:0000256" key="4">
    <source>
        <dbReference type="ARBA" id="ARBA00022837"/>
    </source>
</evidence>
<dbReference type="EMBL" id="AP018732">
    <property type="protein sequence ID" value="BBE41484.1"/>
    <property type="molecule type" value="Genomic_DNA"/>
</dbReference>
<dbReference type="Proteomes" id="UP000509448">
    <property type="component" value="Chromosome"/>
</dbReference>
<evidence type="ECO:0000256" key="1">
    <source>
        <dbReference type="ARBA" id="ARBA00007963"/>
    </source>
</evidence>
<comment type="similarity">
    <text evidence="1">Belongs to the archease family.</text>
</comment>
<dbReference type="InterPro" id="IPR023572">
    <property type="entry name" value="Archease_dom"/>
</dbReference>
<dbReference type="InterPro" id="IPR002804">
    <property type="entry name" value="Archease"/>
</dbReference>
<reference evidence="6 7" key="1">
    <citation type="journal article" date="2019" name="ISME J.">
        <title>Isolation and characterization of a thermophilic sulfur- and iron-reducing thaumarchaeote from a terrestrial acidic hot spring.</title>
        <authorList>
            <person name="Kato S."/>
            <person name="Itoh T."/>
            <person name="Yuki M."/>
            <person name="Nagamori M."/>
            <person name="Ohnishi M."/>
            <person name="Uematsu K."/>
            <person name="Suzuki K."/>
            <person name="Takashina T."/>
            <person name="Ohkuma M."/>
        </authorList>
    </citation>
    <scope>NUCLEOTIDE SEQUENCE [LARGE SCALE GENOMIC DNA]</scope>
    <source>
        <strain evidence="6 7">NAS-02</strain>
    </source>
</reference>
<dbReference type="GO" id="GO:0008033">
    <property type="term" value="P:tRNA processing"/>
    <property type="evidence" value="ECO:0007669"/>
    <property type="project" value="UniProtKB-KW"/>
</dbReference>
<keyword evidence="4" id="KW-0106">Calcium</keyword>
<organism evidence="6 7">
    <name type="scientific">Conexivisphaera calida</name>
    <dbReference type="NCBI Taxonomy" id="1874277"/>
    <lineage>
        <taxon>Archaea</taxon>
        <taxon>Nitrososphaerota</taxon>
        <taxon>Conexivisphaeria</taxon>
        <taxon>Conexivisphaerales</taxon>
        <taxon>Conexivisphaeraceae</taxon>
        <taxon>Conexivisphaera</taxon>
    </lineage>
</organism>
<keyword evidence="2" id="KW-0819">tRNA processing</keyword>
<keyword evidence="3" id="KW-0479">Metal-binding</keyword>
<dbReference type="KEGG" id="ccai:NAS2_0071"/>
<dbReference type="Pfam" id="PF01951">
    <property type="entry name" value="Archease"/>
    <property type="match status" value="1"/>
</dbReference>
<evidence type="ECO:0000256" key="2">
    <source>
        <dbReference type="ARBA" id="ARBA00022694"/>
    </source>
</evidence>
<evidence type="ECO:0000313" key="7">
    <source>
        <dbReference type="Proteomes" id="UP000509448"/>
    </source>
</evidence>
<dbReference type="InterPro" id="IPR036820">
    <property type="entry name" value="Archease_dom_sf"/>
</dbReference>
<dbReference type="SUPFAM" id="SSF69819">
    <property type="entry name" value="MTH1598-like"/>
    <property type="match status" value="1"/>
</dbReference>
<dbReference type="OrthoDB" id="8831at2157"/>